<evidence type="ECO:0000313" key="2">
    <source>
        <dbReference type="EMBL" id="RDY00582.1"/>
    </source>
</evidence>
<feature type="region of interest" description="Disordered" evidence="1">
    <location>
        <begin position="39"/>
        <end position="61"/>
    </location>
</feature>
<accession>A0A371HCT5</accession>
<organism evidence="2 3">
    <name type="scientific">Mucuna pruriens</name>
    <name type="common">Velvet bean</name>
    <name type="synonym">Dolichos pruriens</name>
    <dbReference type="NCBI Taxonomy" id="157652"/>
    <lineage>
        <taxon>Eukaryota</taxon>
        <taxon>Viridiplantae</taxon>
        <taxon>Streptophyta</taxon>
        <taxon>Embryophyta</taxon>
        <taxon>Tracheophyta</taxon>
        <taxon>Spermatophyta</taxon>
        <taxon>Magnoliopsida</taxon>
        <taxon>eudicotyledons</taxon>
        <taxon>Gunneridae</taxon>
        <taxon>Pentapetalae</taxon>
        <taxon>rosids</taxon>
        <taxon>fabids</taxon>
        <taxon>Fabales</taxon>
        <taxon>Fabaceae</taxon>
        <taxon>Papilionoideae</taxon>
        <taxon>50 kb inversion clade</taxon>
        <taxon>NPAAA clade</taxon>
        <taxon>indigoferoid/millettioid clade</taxon>
        <taxon>Phaseoleae</taxon>
        <taxon>Mucuna</taxon>
    </lineage>
</organism>
<name>A0A371HCT5_MUCPR</name>
<keyword evidence="3" id="KW-1185">Reference proteome</keyword>
<gene>
    <name evidence="2" type="ORF">CR513_16219</name>
</gene>
<comment type="caution">
    <text evidence="2">The sequence shown here is derived from an EMBL/GenBank/DDBJ whole genome shotgun (WGS) entry which is preliminary data.</text>
</comment>
<reference evidence="2" key="1">
    <citation type="submission" date="2018-05" db="EMBL/GenBank/DDBJ databases">
        <title>Draft genome of Mucuna pruriens seed.</title>
        <authorList>
            <person name="Nnadi N.E."/>
            <person name="Vos R."/>
            <person name="Hasami M.H."/>
            <person name="Devisetty U.K."/>
            <person name="Aguiy J.C."/>
        </authorList>
    </citation>
    <scope>NUCLEOTIDE SEQUENCE [LARGE SCALE GENOMIC DNA]</scope>
    <source>
        <strain evidence="2">JCA_2017</strain>
    </source>
</reference>
<feature type="non-terminal residue" evidence="2">
    <location>
        <position position="120"/>
    </location>
</feature>
<evidence type="ECO:0000313" key="3">
    <source>
        <dbReference type="Proteomes" id="UP000257109"/>
    </source>
</evidence>
<dbReference type="EMBL" id="QJKJ01002957">
    <property type="protein sequence ID" value="RDY00582.1"/>
    <property type="molecule type" value="Genomic_DNA"/>
</dbReference>
<feature type="non-terminal residue" evidence="2">
    <location>
        <position position="1"/>
    </location>
</feature>
<sequence length="120" mass="13616">MRGFLTLENLNSFQEEMNHLKNLKRINNNAYQVDMPQEFGEAPPLMSNSLQEGEDDTYMGDHTQRPQEVVNQEVILALEGPKTRGRLKRIQEEEKMKGGALTAKYKFGITCSKALVCAVL</sequence>
<dbReference type="AlphaFoldDB" id="A0A371HCT5"/>
<protein>
    <submittedName>
        <fullName evidence="2">Uncharacterized protein</fullName>
    </submittedName>
</protein>
<evidence type="ECO:0000256" key="1">
    <source>
        <dbReference type="SAM" id="MobiDB-lite"/>
    </source>
</evidence>
<dbReference type="Proteomes" id="UP000257109">
    <property type="component" value="Unassembled WGS sequence"/>
</dbReference>
<proteinExistence type="predicted"/>